<gene>
    <name evidence="9" type="ORF">CLV92_101499</name>
</gene>
<evidence type="ECO:0000256" key="8">
    <source>
        <dbReference type="SAM" id="MobiDB-lite"/>
    </source>
</evidence>
<dbReference type="Gene3D" id="1.20.5.3310">
    <property type="match status" value="1"/>
</dbReference>
<dbReference type="GO" id="GO:0015031">
    <property type="term" value="P:protein transport"/>
    <property type="evidence" value="ECO:0007669"/>
    <property type="project" value="UniProtKB-KW"/>
</dbReference>
<evidence type="ECO:0000256" key="5">
    <source>
        <dbReference type="ARBA" id="ARBA00022989"/>
    </source>
</evidence>
<keyword evidence="7" id="KW-0472">Membrane</keyword>
<keyword evidence="3" id="KW-0812">Transmembrane</keyword>
<dbReference type="EMBL" id="PTJD01000001">
    <property type="protein sequence ID" value="PPK98798.1"/>
    <property type="molecule type" value="Genomic_DNA"/>
</dbReference>
<accession>A0A2S6IWS8</accession>
<keyword evidence="10" id="KW-1185">Reference proteome</keyword>
<protein>
    <submittedName>
        <fullName evidence="9">Sec-independent protein translocase protein TatB</fullName>
    </submittedName>
</protein>
<keyword evidence="6" id="KW-0811">Translocation</keyword>
<dbReference type="PANTHER" id="PTHR33162">
    <property type="entry name" value="SEC-INDEPENDENT PROTEIN TRANSLOCASE PROTEIN TATA, CHLOROPLASTIC"/>
    <property type="match status" value="1"/>
</dbReference>
<feature type="region of interest" description="Disordered" evidence="8">
    <location>
        <begin position="81"/>
        <end position="130"/>
    </location>
</feature>
<reference evidence="9 10" key="1">
    <citation type="submission" date="2018-02" db="EMBL/GenBank/DDBJ databases">
        <title>Genomic Encyclopedia of Archaeal and Bacterial Type Strains, Phase II (KMG-II): from individual species to whole genera.</title>
        <authorList>
            <person name="Goeker M."/>
        </authorList>
    </citation>
    <scope>NUCLEOTIDE SEQUENCE [LARGE SCALE GENOMIC DNA]</scope>
    <source>
        <strain evidence="9 10">DSM 22857</strain>
    </source>
</reference>
<keyword evidence="2" id="KW-0813">Transport</keyword>
<comment type="caution">
    <text evidence="9">The sequence shown here is derived from an EMBL/GenBank/DDBJ whole genome shotgun (WGS) entry which is preliminary data.</text>
</comment>
<evidence type="ECO:0000256" key="6">
    <source>
        <dbReference type="ARBA" id="ARBA00023010"/>
    </source>
</evidence>
<feature type="compositionally biased region" description="Basic and acidic residues" evidence="8">
    <location>
        <begin position="113"/>
        <end position="130"/>
    </location>
</feature>
<dbReference type="PANTHER" id="PTHR33162:SF1">
    <property type="entry name" value="SEC-INDEPENDENT PROTEIN TRANSLOCASE PROTEIN TATA, CHLOROPLASTIC"/>
    <property type="match status" value="1"/>
</dbReference>
<evidence type="ECO:0000313" key="10">
    <source>
        <dbReference type="Proteomes" id="UP000239485"/>
    </source>
</evidence>
<evidence type="ECO:0000256" key="4">
    <source>
        <dbReference type="ARBA" id="ARBA00022927"/>
    </source>
</evidence>
<dbReference type="InterPro" id="IPR003369">
    <property type="entry name" value="TatA/B/E"/>
</dbReference>
<dbReference type="RefSeq" id="WP_104431138.1">
    <property type="nucleotide sequence ID" value="NZ_PTJD01000001.1"/>
</dbReference>
<dbReference type="PRINTS" id="PR01506">
    <property type="entry name" value="TATBPROTEIN"/>
</dbReference>
<evidence type="ECO:0000256" key="2">
    <source>
        <dbReference type="ARBA" id="ARBA00022448"/>
    </source>
</evidence>
<dbReference type="Pfam" id="PF02416">
    <property type="entry name" value="TatA_B_E"/>
    <property type="match status" value="1"/>
</dbReference>
<proteinExistence type="predicted"/>
<dbReference type="AlphaFoldDB" id="A0A2S6IWS8"/>
<evidence type="ECO:0000256" key="3">
    <source>
        <dbReference type="ARBA" id="ARBA00022692"/>
    </source>
</evidence>
<evidence type="ECO:0000256" key="1">
    <source>
        <dbReference type="ARBA" id="ARBA00004167"/>
    </source>
</evidence>
<dbReference type="NCBIfam" id="NF002377">
    <property type="entry name" value="PRK01371.1-4"/>
    <property type="match status" value="1"/>
</dbReference>
<evidence type="ECO:0000313" key="9">
    <source>
        <dbReference type="EMBL" id="PPK98798.1"/>
    </source>
</evidence>
<keyword evidence="4" id="KW-0653">Protein transport</keyword>
<keyword evidence="5" id="KW-1133">Transmembrane helix</keyword>
<dbReference type="GO" id="GO:0016020">
    <property type="term" value="C:membrane"/>
    <property type="evidence" value="ECO:0007669"/>
    <property type="project" value="UniProtKB-SubCell"/>
</dbReference>
<comment type="subcellular location">
    <subcellularLocation>
        <location evidence="1">Membrane</location>
        <topology evidence="1">Single-pass membrane protein</topology>
    </subcellularLocation>
</comment>
<evidence type="ECO:0000256" key="7">
    <source>
        <dbReference type="ARBA" id="ARBA00023136"/>
    </source>
</evidence>
<organism evidence="9 10">
    <name type="scientific">Kineococcus xinjiangensis</name>
    <dbReference type="NCBI Taxonomy" id="512762"/>
    <lineage>
        <taxon>Bacteria</taxon>
        <taxon>Bacillati</taxon>
        <taxon>Actinomycetota</taxon>
        <taxon>Actinomycetes</taxon>
        <taxon>Kineosporiales</taxon>
        <taxon>Kineosporiaceae</taxon>
        <taxon>Kineococcus</taxon>
    </lineage>
</organism>
<dbReference type="Proteomes" id="UP000239485">
    <property type="component" value="Unassembled WGS sequence"/>
</dbReference>
<name>A0A2S6IWS8_9ACTN</name>
<dbReference type="OrthoDB" id="3267321at2"/>
<sequence>MFGINGGEFVVILVVALLILGPERLPHYAEQLGRLVRQGRRMAKGAQEQMREELGPEFEDIDWRKLDPRQYDPRRIVREALSDAWDDEDEDPAHRPGPGATGKGSGVSLGKDAAPRDTGEQRTPYDEDAT</sequence>